<dbReference type="SUPFAM" id="SSF53474">
    <property type="entry name" value="alpha/beta-Hydrolases"/>
    <property type="match status" value="1"/>
</dbReference>
<dbReference type="GO" id="GO:0004301">
    <property type="term" value="F:epoxide hydrolase activity"/>
    <property type="evidence" value="ECO:0007669"/>
    <property type="project" value="UniProtKB-ARBA"/>
</dbReference>
<dbReference type="EnsemblMetazoa" id="AATE019572-RA">
    <property type="protein sequence ID" value="AATE019572-PA.1"/>
    <property type="gene ID" value="AATE019572"/>
</dbReference>
<dbReference type="EnsemblMetazoa" id="ENSAATROPT013923">
    <property type="protein sequence ID" value="ENSAATROPP012683"/>
    <property type="gene ID" value="ENSAATROPG011299"/>
</dbReference>
<evidence type="ECO:0000256" key="1">
    <source>
        <dbReference type="ARBA" id="ARBA00022801"/>
    </source>
</evidence>
<reference evidence="5" key="2">
    <citation type="submission" date="2022-08" db="UniProtKB">
        <authorList>
            <consortium name="EnsemblMetazoa"/>
        </authorList>
    </citation>
    <scope>IDENTIFICATION</scope>
    <source>
        <strain evidence="5">EBRO</strain>
    </source>
</reference>
<reference evidence="6" key="1">
    <citation type="submission" date="2021-09" db="EMBL/GenBank/DDBJ databases">
        <authorList>
            <consortium name="Infravec"/>
            <person name="Campbell I L."/>
            <person name="Maslen G."/>
            <person name="Yates A."/>
        </authorList>
    </citation>
    <scope>NUCLEOTIDE SEQUENCE [LARGE SCALE GENOMIC DNA]</scope>
    <source>
        <strain evidence="6">Infravec2 EBRE</strain>
    </source>
</reference>
<evidence type="ECO:0000256" key="2">
    <source>
        <dbReference type="ARBA" id="ARBA00038334"/>
    </source>
</evidence>
<dbReference type="Pfam" id="PF00561">
    <property type="entry name" value="Abhydrolase_1"/>
    <property type="match status" value="1"/>
</dbReference>
<comment type="similarity">
    <text evidence="2">Belongs to the AB hydrolase superfamily. Epoxide hydrolase family.</text>
</comment>
<keyword evidence="3" id="KW-1133">Transmembrane helix</keyword>
<evidence type="ECO:0000313" key="5">
    <source>
        <dbReference type="EnsemblMetazoa" id="AATE019572-PA.1"/>
    </source>
</evidence>
<feature type="transmembrane region" description="Helical" evidence="3">
    <location>
        <begin position="12"/>
        <end position="35"/>
    </location>
</feature>
<keyword evidence="3" id="KW-0472">Membrane</keyword>
<keyword evidence="6" id="KW-1185">Reference proteome</keyword>
<proteinExistence type="inferred from homology"/>
<dbReference type="OrthoDB" id="408373at2759"/>
<evidence type="ECO:0000256" key="3">
    <source>
        <dbReference type="SAM" id="Phobius"/>
    </source>
</evidence>
<dbReference type="PANTHER" id="PTHR43329">
    <property type="entry name" value="EPOXIDE HYDROLASE"/>
    <property type="match status" value="1"/>
</dbReference>
<dbReference type="InterPro" id="IPR000639">
    <property type="entry name" value="Epox_hydrolase-like"/>
</dbReference>
<accession>A0A182JK48</accession>
<sequence>MMYYIREAISFVVSYAMCLFYSARVAFGLLVLLVTKPHTKFWETKERPVPPASLRDHGCGVDKYQNANGIKIHYVENGDPSKPLMLFVHGFPEFWYSWRYQLKEFSKDYWVVALDMRGYGDTAKPEYRYAYRIDNMTEDIRCLVRALGRQKFTLVAHDWGAVIGWHFITKHMDMIDRYIMMDAPSQKIARKLFSSSKEQFKMSWYIFFYQMPWLPELFVRMMDLRIFKMLFREHGGEEAIEAYKYTFSKPNALTYPINYYRDNFRFFSNALRPPKPKTFAPGLYLLGEKDLYISKETGPLMQREFDNLEFKIVPGVDHFLQQHNPELVNRYMREFLAKN</sequence>
<dbReference type="InterPro" id="IPR029058">
    <property type="entry name" value="AB_hydrolase_fold"/>
</dbReference>
<organism evidence="5">
    <name type="scientific">Anopheles atroparvus</name>
    <name type="common">European mosquito</name>
    <dbReference type="NCBI Taxonomy" id="41427"/>
    <lineage>
        <taxon>Eukaryota</taxon>
        <taxon>Metazoa</taxon>
        <taxon>Ecdysozoa</taxon>
        <taxon>Arthropoda</taxon>
        <taxon>Hexapoda</taxon>
        <taxon>Insecta</taxon>
        <taxon>Pterygota</taxon>
        <taxon>Neoptera</taxon>
        <taxon>Endopterygota</taxon>
        <taxon>Diptera</taxon>
        <taxon>Nematocera</taxon>
        <taxon>Culicoidea</taxon>
        <taxon>Culicidae</taxon>
        <taxon>Anophelinae</taxon>
        <taxon>Anopheles</taxon>
    </lineage>
</organism>
<evidence type="ECO:0000259" key="4">
    <source>
        <dbReference type="Pfam" id="PF00561"/>
    </source>
</evidence>
<protein>
    <recommendedName>
        <fullName evidence="4">AB hydrolase-1 domain-containing protein</fullName>
    </recommendedName>
</protein>
<dbReference type="STRING" id="41427.A0A182JK48"/>
<dbReference type="Gene3D" id="3.40.50.1820">
    <property type="entry name" value="alpha/beta hydrolase"/>
    <property type="match status" value="1"/>
</dbReference>
<name>A0A182JK48_ANOAO</name>
<keyword evidence="1" id="KW-0378">Hydrolase</keyword>
<evidence type="ECO:0000313" key="6">
    <source>
        <dbReference type="Proteomes" id="UP000075880"/>
    </source>
</evidence>
<dbReference type="PRINTS" id="PR00412">
    <property type="entry name" value="EPOXHYDRLASE"/>
</dbReference>
<dbReference type="AlphaFoldDB" id="A0A182JK48"/>
<dbReference type="VEuPathDB" id="VectorBase:AATE019572"/>
<feature type="domain" description="AB hydrolase-1" evidence="4">
    <location>
        <begin position="83"/>
        <end position="321"/>
    </location>
</feature>
<dbReference type="InterPro" id="IPR000073">
    <property type="entry name" value="AB_hydrolase_1"/>
</dbReference>
<keyword evidence="3" id="KW-0812">Transmembrane</keyword>
<dbReference type="Proteomes" id="UP000075880">
    <property type="component" value="Unassembled WGS sequence"/>
</dbReference>